<proteinExistence type="predicted"/>
<evidence type="ECO:0000256" key="1">
    <source>
        <dbReference type="SAM" id="Phobius"/>
    </source>
</evidence>
<dbReference type="HOGENOM" id="CLU_053345_1_2_9"/>
<evidence type="ECO:0000259" key="2">
    <source>
        <dbReference type="PROSITE" id="PS51782"/>
    </source>
</evidence>
<dbReference type="CDD" id="cd00118">
    <property type="entry name" value="LysM"/>
    <property type="match status" value="1"/>
</dbReference>
<dbReference type="STRING" id="477974.Daud_0894"/>
<dbReference type="Gene3D" id="6.20.240.60">
    <property type="match status" value="1"/>
</dbReference>
<dbReference type="Proteomes" id="UP000008544">
    <property type="component" value="Chromosome"/>
</dbReference>
<organism evidence="3 4">
    <name type="scientific">Desulforudis audaxviator (strain MP104C)</name>
    <dbReference type="NCBI Taxonomy" id="477974"/>
    <lineage>
        <taxon>Bacteria</taxon>
        <taxon>Bacillati</taxon>
        <taxon>Bacillota</taxon>
        <taxon>Clostridia</taxon>
        <taxon>Thermoanaerobacterales</taxon>
        <taxon>Candidatus Desulforudaceae</taxon>
        <taxon>Candidatus Desulforudis</taxon>
    </lineage>
</organism>
<dbReference type="CAZy" id="CBM50">
    <property type="family name" value="Carbohydrate-Binding Module Family 50"/>
</dbReference>
<dbReference type="AlphaFoldDB" id="B1I352"/>
<keyword evidence="1" id="KW-1133">Transmembrane helix</keyword>
<reference evidence="3 4" key="2">
    <citation type="journal article" date="2008" name="Science">
        <title>Environmental genomics reveals a single-species ecosystem deep within Earth.</title>
        <authorList>
            <person name="Chivian D."/>
            <person name="Brodie E.L."/>
            <person name="Alm E.J."/>
            <person name="Culley D.E."/>
            <person name="Dehal P.S."/>
            <person name="Desantis T.Z."/>
            <person name="Gihring T.M."/>
            <person name="Lapidus A."/>
            <person name="Lin L.H."/>
            <person name="Lowry S.R."/>
            <person name="Moser D.P."/>
            <person name="Richardson P.M."/>
            <person name="Southam G."/>
            <person name="Wanger G."/>
            <person name="Pratt L.M."/>
            <person name="Andersen G.L."/>
            <person name="Hazen T.C."/>
            <person name="Brockman F.J."/>
            <person name="Arkin A.P."/>
            <person name="Onstott T.C."/>
        </authorList>
    </citation>
    <scope>NUCLEOTIDE SEQUENCE [LARGE SCALE GENOMIC DNA]</scope>
    <source>
        <strain evidence="3 4">MP104C</strain>
    </source>
</reference>
<accession>B1I352</accession>
<reference evidence="4" key="1">
    <citation type="submission" date="2007-10" db="EMBL/GenBank/DDBJ databases">
        <title>Complete sequence of chromosome of Desulforudis audaxviator MP104C.</title>
        <authorList>
            <person name="Copeland A."/>
            <person name="Lucas S."/>
            <person name="Lapidus A."/>
            <person name="Barry K."/>
            <person name="Glavina del Rio T."/>
            <person name="Dalin E."/>
            <person name="Tice H."/>
            <person name="Bruce D."/>
            <person name="Pitluck S."/>
            <person name="Lowry S.R."/>
            <person name="Larimer F."/>
            <person name="Land M.L."/>
            <person name="Hauser L."/>
            <person name="Kyrpides N."/>
            <person name="Ivanova N.N."/>
            <person name="Richardson P."/>
        </authorList>
    </citation>
    <scope>NUCLEOTIDE SEQUENCE [LARGE SCALE GENOMIC DNA]</scope>
    <source>
        <strain evidence="4">MP104C</strain>
    </source>
</reference>
<dbReference type="PROSITE" id="PS51782">
    <property type="entry name" value="LYSM"/>
    <property type="match status" value="1"/>
</dbReference>
<dbReference type="eggNOG" id="COG1388">
    <property type="taxonomic scope" value="Bacteria"/>
</dbReference>
<dbReference type="InterPro" id="IPR036779">
    <property type="entry name" value="LysM_dom_sf"/>
</dbReference>
<dbReference type="SUPFAM" id="SSF54106">
    <property type="entry name" value="LysM domain"/>
    <property type="match status" value="1"/>
</dbReference>
<protein>
    <submittedName>
        <fullName evidence="3">Cell wall hydrolase, SleB</fullName>
    </submittedName>
</protein>
<keyword evidence="4" id="KW-1185">Reference proteome</keyword>
<sequence>MDVINWAAFKWLHNAALHYAKYVLRKEETMRVIYVSVLVLVLALGAALSPVSAAAHVYYTVQNGDTLYDISRQYGVSVGVLSAANRLRGDLIVPNQVLVIPEHVLRYSRGDICQEELALLARIIHAEARGESFAGQVAVGAVIMNRLASPDFPSDLRSVIFQRSASVFQFSPVGDGSIVLSPDERAFQAAKQALRGMDPTHGALFFYNPKLASDTWIRTLPVITTIGNHVFATKI</sequence>
<dbReference type="KEGG" id="dau:Daud_0894"/>
<keyword evidence="1" id="KW-0812">Transmembrane</keyword>
<dbReference type="InterPro" id="IPR011105">
    <property type="entry name" value="Cell_wall_hydrolase_SleB"/>
</dbReference>
<dbReference type="InterPro" id="IPR018392">
    <property type="entry name" value="LysM"/>
</dbReference>
<dbReference type="SMART" id="SM00257">
    <property type="entry name" value="LysM"/>
    <property type="match status" value="1"/>
</dbReference>
<feature type="domain" description="LysM" evidence="2">
    <location>
        <begin position="57"/>
        <end position="100"/>
    </location>
</feature>
<feature type="transmembrane region" description="Helical" evidence="1">
    <location>
        <begin position="32"/>
        <end position="59"/>
    </location>
</feature>
<dbReference type="eggNOG" id="COG3773">
    <property type="taxonomic scope" value="Bacteria"/>
</dbReference>
<dbReference type="OrthoDB" id="9785345at2"/>
<evidence type="ECO:0000313" key="3">
    <source>
        <dbReference type="EMBL" id="ACA59407.1"/>
    </source>
</evidence>
<name>B1I352_DESAP</name>
<dbReference type="Pfam" id="PF01476">
    <property type="entry name" value="LysM"/>
    <property type="match status" value="1"/>
</dbReference>
<gene>
    <name evidence="3" type="ordered locus">Daud_0894</name>
</gene>
<dbReference type="EMBL" id="CP000860">
    <property type="protein sequence ID" value="ACA59407.1"/>
    <property type="molecule type" value="Genomic_DNA"/>
</dbReference>
<keyword evidence="1" id="KW-0472">Membrane</keyword>
<dbReference type="Gene3D" id="3.10.350.10">
    <property type="entry name" value="LysM domain"/>
    <property type="match status" value="1"/>
</dbReference>
<dbReference type="GO" id="GO:0016787">
    <property type="term" value="F:hydrolase activity"/>
    <property type="evidence" value="ECO:0007669"/>
    <property type="project" value="UniProtKB-KW"/>
</dbReference>
<keyword evidence="3" id="KW-0378">Hydrolase</keyword>
<evidence type="ECO:0000313" key="4">
    <source>
        <dbReference type="Proteomes" id="UP000008544"/>
    </source>
</evidence>
<dbReference type="InterPro" id="IPR042047">
    <property type="entry name" value="SleB_dom1"/>
</dbReference>
<dbReference type="Gene3D" id="1.10.10.2520">
    <property type="entry name" value="Cell wall hydrolase SleB, domain 1"/>
    <property type="match status" value="1"/>
</dbReference>
<dbReference type="Pfam" id="PF07486">
    <property type="entry name" value="Hydrolase_2"/>
    <property type="match status" value="1"/>
</dbReference>